<dbReference type="GeneID" id="92812756"/>
<feature type="transmembrane region" description="Helical" evidence="1">
    <location>
        <begin position="7"/>
        <end position="25"/>
    </location>
</feature>
<organism evidence="2 3">
    <name type="scientific">Bacillus spizizenii (strain DSM 15029 / JCM 12233 / NBRC 101239 / NRRL B-23049 / TU-B-10)</name>
    <name type="common">Bacillus subtilis subsp. spizizenii</name>
    <dbReference type="NCBI Taxonomy" id="1052585"/>
    <lineage>
        <taxon>Bacteria</taxon>
        <taxon>Bacillati</taxon>
        <taxon>Bacillota</taxon>
        <taxon>Bacilli</taxon>
        <taxon>Bacillales</taxon>
        <taxon>Bacillaceae</taxon>
        <taxon>Bacillus</taxon>
    </lineage>
</organism>
<gene>
    <name evidence="2" type="ordered locus">GYO_4434</name>
</gene>
<dbReference type="KEGG" id="bst:GYO_4434"/>
<accession>G4NZ28</accession>
<keyword evidence="1" id="KW-0472">Membrane</keyword>
<protein>
    <submittedName>
        <fullName evidence="2">Uncharacterized protein</fullName>
    </submittedName>
</protein>
<reference evidence="2 3" key="1">
    <citation type="journal article" date="2012" name="J. Bacteriol.">
        <title>Whole-genome sequences of Bacillus subtilis and close relatives.</title>
        <authorList>
            <person name="Earl A.M."/>
            <person name="Eppinger M."/>
            <person name="Fricke W.F."/>
            <person name="Rosovitz M.J."/>
            <person name="Rasko D.A."/>
            <person name="Daugherty S."/>
            <person name="Losick R."/>
            <person name="Kolter R."/>
            <person name="Ravel J."/>
        </authorList>
    </citation>
    <scope>NUCLEOTIDE SEQUENCE [LARGE SCALE GENOMIC DNA]</scope>
    <source>
        <strain evidence="3">DSM 15029 / JCM 12233 / NBRC 101239 / NRRL B-23049 / TU-B-10</strain>
    </source>
</reference>
<dbReference type="EMBL" id="CP002905">
    <property type="protein sequence ID" value="AEP88991.1"/>
    <property type="molecule type" value="Genomic_DNA"/>
</dbReference>
<evidence type="ECO:0000313" key="3">
    <source>
        <dbReference type="Proteomes" id="UP000002651"/>
    </source>
</evidence>
<dbReference type="HOGENOM" id="CLU_211891_0_0_9"/>
<evidence type="ECO:0000256" key="1">
    <source>
        <dbReference type="SAM" id="Phobius"/>
    </source>
</evidence>
<proteinExistence type="predicted"/>
<dbReference type="AlphaFoldDB" id="G4NZ28"/>
<keyword evidence="1" id="KW-1133">Transmembrane helix</keyword>
<evidence type="ECO:0000313" key="2">
    <source>
        <dbReference type="EMBL" id="AEP88991.1"/>
    </source>
</evidence>
<dbReference type="RefSeq" id="WP_014115827.1">
    <property type="nucleotide sequence ID" value="NC_016047.1"/>
</dbReference>
<sequence length="56" mass="6128">MHTKRVILLAVIIGIISTAVVFLLNGGKADWFDLIGTIIGCTLGIFVVLRMQKKQT</sequence>
<feature type="transmembrane region" description="Helical" evidence="1">
    <location>
        <begin position="31"/>
        <end position="49"/>
    </location>
</feature>
<name>G4NZ28_BACS4</name>
<dbReference type="Proteomes" id="UP000002651">
    <property type="component" value="Chromosome"/>
</dbReference>
<keyword evidence="3" id="KW-1185">Reference proteome</keyword>
<dbReference type="STRING" id="1052585.GYO_4434"/>
<keyword evidence="1" id="KW-0812">Transmembrane</keyword>